<dbReference type="SUPFAM" id="SSF48008">
    <property type="entry name" value="GntR ligand-binding domain-like"/>
    <property type="match status" value="1"/>
</dbReference>
<organism evidence="5 6">
    <name type="scientific">Methylobacterium platani</name>
    <dbReference type="NCBI Taxonomy" id="427683"/>
    <lineage>
        <taxon>Bacteria</taxon>
        <taxon>Pseudomonadati</taxon>
        <taxon>Pseudomonadota</taxon>
        <taxon>Alphaproteobacteria</taxon>
        <taxon>Hyphomicrobiales</taxon>
        <taxon>Methylobacteriaceae</taxon>
        <taxon>Methylobacterium</taxon>
    </lineage>
</organism>
<dbReference type="InterPro" id="IPR036388">
    <property type="entry name" value="WH-like_DNA-bd_sf"/>
</dbReference>
<dbReference type="Proteomes" id="UP000078316">
    <property type="component" value="Unassembled WGS sequence"/>
</dbReference>
<comment type="caution">
    <text evidence="5">The sequence shown here is derived from an EMBL/GenBank/DDBJ whole genome shotgun (WGS) entry which is preliminary data.</text>
</comment>
<feature type="domain" description="HTH gntR-type" evidence="4">
    <location>
        <begin position="7"/>
        <end position="74"/>
    </location>
</feature>
<dbReference type="AlphaFoldDB" id="A0A179S9Y1"/>
<dbReference type="PRINTS" id="PR00035">
    <property type="entry name" value="HTHGNTR"/>
</dbReference>
<dbReference type="InterPro" id="IPR000524">
    <property type="entry name" value="Tscrpt_reg_HTH_GntR"/>
</dbReference>
<evidence type="ECO:0000259" key="4">
    <source>
        <dbReference type="PROSITE" id="PS50949"/>
    </source>
</evidence>
<dbReference type="RefSeq" id="WP_048436658.1">
    <property type="nucleotide sequence ID" value="NZ_LWHQ01000025.1"/>
</dbReference>
<accession>A0A179S9Y1</accession>
<dbReference type="SMART" id="SM00895">
    <property type="entry name" value="FCD"/>
    <property type="match status" value="1"/>
</dbReference>
<dbReference type="SUPFAM" id="SSF46785">
    <property type="entry name" value="Winged helix' DNA-binding domain"/>
    <property type="match status" value="1"/>
</dbReference>
<dbReference type="InterPro" id="IPR008920">
    <property type="entry name" value="TF_FadR/GntR_C"/>
</dbReference>
<dbReference type="CDD" id="cd07377">
    <property type="entry name" value="WHTH_GntR"/>
    <property type="match status" value="1"/>
</dbReference>
<dbReference type="EMBL" id="LWHQ01000025">
    <property type="protein sequence ID" value="OAS24379.1"/>
    <property type="molecule type" value="Genomic_DNA"/>
</dbReference>
<dbReference type="PANTHER" id="PTHR43537:SF49">
    <property type="entry name" value="TRANSCRIPTIONAL REGULATORY PROTEIN"/>
    <property type="match status" value="1"/>
</dbReference>
<dbReference type="Pfam" id="PF07729">
    <property type="entry name" value="FCD"/>
    <property type="match status" value="1"/>
</dbReference>
<dbReference type="Gene3D" id="1.10.10.10">
    <property type="entry name" value="Winged helix-like DNA-binding domain superfamily/Winged helix DNA-binding domain"/>
    <property type="match status" value="1"/>
</dbReference>
<keyword evidence="2" id="KW-0238">DNA-binding</keyword>
<dbReference type="InterPro" id="IPR036390">
    <property type="entry name" value="WH_DNA-bd_sf"/>
</dbReference>
<reference evidence="5 6" key="1">
    <citation type="submission" date="2016-04" db="EMBL/GenBank/DDBJ databases">
        <authorList>
            <person name="Evans L.H."/>
            <person name="Alamgir A."/>
            <person name="Owens N."/>
            <person name="Weber N.D."/>
            <person name="Virtaneva K."/>
            <person name="Barbian K."/>
            <person name="Babar A."/>
            <person name="Rosenke K."/>
        </authorList>
    </citation>
    <scope>NUCLEOTIDE SEQUENCE [LARGE SCALE GENOMIC DNA]</scope>
    <source>
        <strain evidence="5 6">PMB02</strain>
    </source>
</reference>
<dbReference type="SMART" id="SM00345">
    <property type="entry name" value="HTH_GNTR"/>
    <property type="match status" value="1"/>
</dbReference>
<evidence type="ECO:0000313" key="5">
    <source>
        <dbReference type="EMBL" id="OAS24379.1"/>
    </source>
</evidence>
<evidence type="ECO:0000313" key="6">
    <source>
        <dbReference type="Proteomes" id="UP000078316"/>
    </source>
</evidence>
<dbReference type="Pfam" id="PF00392">
    <property type="entry name" value="GntR"/>
    <property type="match status" value="1"/>
</dbReference>
<protein>
    <submittedName>
        <fullName evidence="5">GntR family transcriptional regulator</fullName>
    </submittedName>
</protein>
<evidence type="ECO:0000256" key="2">
    <source>
        <dbReference type="ARBA" id="ARBA00023125"/>
    </source>
</evidence>
<evidence type="ECO:0000256" key="3">
    <source>
        <dbReference type="ARBA" id="ARBA00023163"/>
    </source>
</evidence>
<evidence type="ECO:0000256" key="1">
    <source>
        <dbReference type="ARBA" id="ARBA00023015"/>
    </source>
</evidence>
<gene>
    <name evidence="5" type="ORF">A5481_14315</name>
</gene>
<proteinExistence type="predicted"/>
<keyword evidence="3" id="KW-0804">Transcription</keyword>
<dbReference type="PANTHER" id="PTHR43537">
    <property type="entry name" value="TRANSCRIPTIONAL REGULATOR, GNTR FAMILY"/>
    <property type="match status" value="1"/>
</dbReference>
<dbReference type="PROSITE" id="PS50949">
    <property type="entry name" value="HTH_GNTR"/>
    <property type="match status" value="1"/>
</dbReference>
<dbReference type="STRING" id="427683.A5481_14315"/>
<sequence length="235" mass="24955">MDEAAGRTRSERLAAEIAEAIVTGALAPGSRLDEQAIADQYGVSRTPVREALRHLGSSGLVEVRPRRGAVVAQVTADQLAELFVAMGEIEATCARLAAQSMSPLERRRLDALHDAMGDLARGGDLAAYAQANTAFHGAIYAGAHNGVLLDFAAGLRRRLQPYREAQFRLSGRLARSHAEHSAVVAAILAGRAAEAHAAMLRHVTLVESSVEGLLAREVTGERRAARPEGPRSRSG</sequence>
<keyword evidence="1" id="KW-0805">Transcription regulation</keyword>
<name>A0A179S9Y1_9HYPH</name>
<dbReference type="GO" id="GO:0003677">
    <property type="term" value="F:DNA binding"/>
    <property type="evidence" value="ECO:0007669"/>
    <property type="project" value="UniProtKB-KW"/>
</dbReference>
<dbReference type="Gene3D" id="1.20.120.530">
    <property type="entry name" value="GntR ligand-binding domain-like"/>
    <property type="match status" value="1"/>
</dbReference>
<dbReference type="OrthoDB" id="9789310at2"/>
<dbReference type="GO" id="GO:0003700">
    <property type="term" value="F:DNA-binding transcription factor activity"/>
    <property type="evidence" value="ECO:0007669"/>
    <property type="project" value="InterPro"/>
</dbReference>
<dbReference type="InterPro" id="IPR011711">
    <property type="entry name" value="GntR_C"/>
</dbReference>